<organism evidence="1 2">
    <name type="scientific">Lysobacter hankyongensis</name>
    <dbReference type="NCBI Taxonomy" id="1176535"/>
    <lineage>
        <taxon>Bacteria</taxon>
        <taxon>Pseudomonadati</taxon>
        <taxon>Pseudomonadota</taxon>
        <taxon>Gammaproteobacteria</taxon>
        <taxon>Lysobacterales</taxon>
        <taxon>Lysobacteraceae</taxon>
        <taxon>Lysobacter</taxon>
    </lineage>
</organism>
<reference evidence="2" key="1">
    <citation type="journal article" date="2019" name="Int. J. Syst. Evol. Microbiol.">
        <title>The Global Catalogue of Microorganisms (GCM) 10K type strain sequencing project: providing services to taxonomists for standard genome sequencing and annotation.</title>
        <authorList>
            <consortium name="The Broad Institute Genomics Platform"/>
            <consortium name="The Broad Institute Genome Sequencing Center for Infectious Disease"/>
            <person name="Wu L."/>
            <person name="Ma J."/>
        </authorList>
    </citation>
    <scope>NUCLEOTIDE SEQUENCE [LARGE SCALE GENOMIC DNA]</scope>
    <source>
        <strain evidence="2">JCM 18204</strain>
    </source>
</reference>
<sequence length="163" mass="19197">MRATLSRWWHYLLGKRSEVAQMDYKDAYMAKVVLDIHRKRRDKRTTRVPLARLEPIHRIDRENALRATRERVDALRPHREALLATKLLDGETLQAILPSVSAIKVVQDDGRWLAFEGNGRLYAMREVFSADDDMQVEVEEYVFDDARSIRRRLNRVRALNRLA</sequence>
<dbReference type="Proteomes" id="UP001499959">
    <property type="component" value="Unassembled WGS sequence"/>
</dbReference>
<accession>A0ABP9BGG0</accession>
<gene>
    <name evidence="1" type="ORF">GCM10023307_19050</name>
</gene>
<protein>
    <submittedName>
        <fullName evidence="1">Uncharacterized protein</fullName>
    </submittedName>
</protein>
<comment type="caution">
    <text evidence="1">The sequence shown here is derived from an EMBL/GenBank/DDBJ whole genome shotgun (WGS) entry which is preliminary data.</text>
</comment>
<dbReference type="RefSeq" id="WP_345303087.1">
    <property type="nucleotide sequence ID" value="NZ_BAABJE010000009.1"/>
</dbReference>
<evidence type="ECO:0000313" key="1">
    <source>
        <dbReference type="EMBL" id="GAA4793718.1"/>
    </source>
</evidence>
<evidence type="ECO:0000313" key="2">
    <source>
        <dbReference type="Proteomes" id="UP001499959"/>
    </source>
</evidence>
<proteinExistence type="predicted"/>
<dbReference type="EMBL" id="BAABJE010000009">
    <property type="protein sequence ID" value="GAA4793718.1"/>
    <property type="molecule type" value="Genomic_DNA"/>
</dbReference>
<keyword evidence="2" id="KW-1185">Reference proteome</keyword>
<name>A0ABP9BGG0_9GAMM</name>